<accession>A0A0C3C973</accession>
<name>A0A0C3C973_HEBCY</name>
<dbReference type="Proteomes" id="UP000053424">
    <property type="component" value="Unassembled WGS sequence"/>
</dbReference>
<reference evidence="1 2" key="1">
    <citation type="submission" date="2014-04" db="EMBL/GenBank/DDBJ databases">
        <authorList>
            <consortium name="DOE Joint Genome Institute"/>
            <person name="Kuo A."/>
            <person name="Gay G."/>
            <person name="Dore J."/>
            <person name="Kohler A."/>
            <person name="Nagy L.G."/>
            <person name="Floudas D."/>
            <person name="Copeland A."/>
            <person name="Barry K.W."/>
            <person name="Cichocki N."/>
            <person name="Veneault-Fourrey C."/>
            <person name="LaButti K."/>
            <person name="Lindquist E.A."/>
            <person name="Lipzen A."/>
            <person name="Lundell T."/>
            <person name="Morin E."/>
            <person name="Murat C."/>
            <person name="Sun H."/>
            <person name="Tunlid A."/>
            <person name="Henrissat B."/>
            <person name="Grigoriev I.V."/>
            <person name="Hibbett D.S."/>
            <person name="Martin F."/>
            <person name="Nordberg H.P."/>
            <person name="Cantor M.N."/>
            <person name="Hua S.X."/>
        </authorList>
    </citation>
    <scope>NUCLEOTIDE SEQUENCE [LARGE SCALE GENOMIC DNA]</scope>
    <source>
        <strain evidence="2">h7</strain>
    </source>
</reference>
<dbReference type="HOGENOM" id="CLU_2210381_0_0_1"/>
<evidence type="ECO:0000313" key="2">
    <source>
        <dbReference type="Proteomes" id="UP000053424"/>
    </source>
</evidence>
<sequence>MFQVYRHPLSATPRFGFKLPTYPRSKWSLVRAPPESLPTGREGIYGLLSYIVSHRILATTEEHEFLPGISLNPYVDPVISSSSQLVVHARCMYSECLSWSANLLWLH</sequence>
<proteinExistence type="predicted"/>
<dbReference type="EMBL" id="KN831772">
    <property type="protein sequence ID" value="KIM45395.1"/>
    <property type="molecule type" value="Genomic_DNA"/>
</dbReference>
<evidence type="ECO:0000313" key="1">
    <source>
        <dbReference type="EMBL" id="KIM45395.1"/>
    </source>
</evidence>
<keyword evidence="2" id="KW-1185">Reference proteome</keyword>
<dbReference type="AlphaFoldDB" id="A0A0C3C973"/>
<protein>
    <submittedName>
        <fullName evidence="1">Uncharacterized protein</fullName>
    </submittedName>
</protein>
<organism evidence="1 2">
    <name type="scientific">Hebeloma cylindrosporum</name>
    <dbReference type="NCBI Taxonomy" id="76867"/>
    <lineage>
        <taxon>Eukaryota</taxon>
        <taxon>Fungi</taxon>
        <taxon>Dikarya</taxon>
        <taxon>Basidiomycota</taxon>
        <taxon>Agaricomycotina</taxon>
        <taxon>Agaricomycetes</taxon>
        <taxon>Agaricomycetidae</taxon>
        <taxon>Agaricales</taxon>
        <taxon>Agaricineae</taxon>
        <taxon>Hymenogastraceae</taxon>
        <taxon>Hebeloma</taxon>
    </lineage>
</organism>
<gene>
    <name evidence="1" type="ORF">M413DRAFT_339500</name>
</gene>
<reference evidence="2" key="2">
    <citation type="submission" date="2015-01" db="EMBL/GenBank/DDBJ databases">
        <title>Evolutionary Origins and Diversification of the Mycorrhizal Mutualists.</title>
        <authorList>
            <consortium name="DOE Joint Genome Institute"/>
            <consortium name="Mycorrhizal Genomics Consortium"/>
            <person name="Kohler A."/>
            <person name="Kuo A."/>
            <person name="Nagy L.G."/>
            <person name="Floudas D."/>
            <person name="Copeland A."/>
            <person name="Barry K.W."/>
            <person name="Cichocki N."/>
            <person name="Veneault-Fourrey C."/>
            <person name="LaButti K."/>
            <person name="Lindquist E.A."/>
            <person name="Lipzen A."/>
            <person name="Lundell T."/>
            <person name="Morin E."/>
            <person name="Murat C."/>
            <person name="Riley R."/>
            <person name="Ohm R."/>
            <person name="Sun H."/>
            <person name="Tunlid A."/>
            <person name="Henrissat B."/>
            <person name="Grigoriev I.V."/>
            <person name="Hibbett D.S."/>
            <person name="Martin F."/>
        </authorList>
    </citation>
    <scope>NUCLEOTIDE SEQUENCE [LARGE SCALE GENOMIC DNA]</scope>
    <source>
        <strain evidence="2">h7</strain>
    </source>
</reference>